<feature type="chain" id="PRO_5045252852" evidence="1">
    <location>
        <begin position="20"/>
        <end position="136"/>
    </location>
</feature>
<dbReference type="PROSITE" id="PS51257">
    <property type="entry name" value="PROKAR_LIPOPROTEIN"/>
    <property type="match status" value="1"/>
</dbReference>
<reference evidence="2 3" key="1">
    <citation type="submission" date="2023-07" db="EMBL/GenBank/DDBJ databases">
        <title>Sorghum-associated microbial communities from plants grown in Nebraska, USA.</title>
        <authorList>
            <person name="Schachtman D."/>
        </authorList>
    </citation>
    <scope>NUCLEOTIDE SEQUENCE [LARGE SCALE GENOMIC DNA]</scope>
    <source>
        <strain evidence="2 3">4099</strain>
    </source>
</reference>
<proteinExistence type="predicted"/>
<name>A0ABU1XUA5_9GAMM</name>
<keyword evidence="1" id="KW-0732">Signal</keyword>
<dbReference type="RefSeq" id="WP_310232488.1">
    <property type="nucleotide sequence ID" value="NZ_JAVDWO010000002.1"/>
</dbReference>
<accession>A0ABU1XUA5</accession>
<dbReference type="EMBL" id="JAVDWO010000002">
    <property type="protein sequence ID" value="MDR7191795.1"/>
    <property type="molecule type" value="Genomic_DNA"/>
</dbReference>
<evidence type="ECO:0000313" key="2">
    <source>
        <dbReference type="EMBL" id="MDR7191795.1"/>
    </source>
</evidence>
<gene>
    <name evidence="2" type="ORF">J2W68_000503</name>
</gene>
<comment type="caution">
    <text evidence="2">The sequence shown here is derived from an EMBL/GenBank/DDBJ whole genome shotgun (WGS) entry which is preliminary data.</text>
</comment>
<organism evidence="2 3">
    <name type="scientific">Luteimonas terrae</name>
    <dbReference type="NCBI Taxonomy" id="1530191"/>
    <lineage>
        <taxon>Bacteria</taxon>
        <taxon>Pseudomonadati</taxon>
        <taxon>Pseudomonadota</taxon>
        <taxon>Gammaproteobacteria</taxon>
        <taxon>Lysobacterales</taxon>
        <taxon>Lysobacteraceae</taxon>
        <taxon>Luteimonas</taxon>
    </lineage>
</organism>
<evidence type="ECO:0000256" key="1">
    <source>
        <dbReference type="SAM" id="SignalP"/>
    </source>
</evidence>
<evidence type="ECO:0000313" key="3">
    <source>
        <dbReference type="Proteomes" id="UP001256588"/>
    </source>
</evidence>
<keyword evidence="3" id="KW-1185">Reference proteome</keyword>
<protein>
    <submittedName>
        <fullName evidence="2">Uncharacterized protein</fullName>
    </submittedName>
</protein>
<feature type="signal peptide" evidence="1">
    <location>
        <begin position="1"/>
        <end position="19"/>
    </location>
</feature>
<sequence length="136" mass="14359">MTHVNRVIAAMAVAGALLAAGCASTGSGSTPSAFQPGKYQNGETVAIFNADGTFVGTTTTGDDWVRGTYAVTGSEVVMQDTWESESLRQQMGKDCIGVEGRYSWTLVSDVLTATAIDDPCEGRRQGTSGVPWTRMR</sequence>
<dbReference type="Proteomes" id="UP001256588">
    <property type="component" value="Unassembled WGS sequence"/>
</dbReference>